<dbReference type="SUPFAM" id="SSF52172">
    <property type="entry name" value="CheY-like"/>
    <property type="match status" value="2"/>
</dbReference>
<feature type="region of interest" description="Disordered" evidence="14">
    <location>
        <begin position="1157"/>
        <end position="1186"/>
    </location>
</feature>
<feature type="domain" description="PAS" evidence="17">
    <location>
        <begin position="358"/>
        <end position="429"/>
    </location>
</feature>
<keyword evidence="11" id="KW-0131">Cell cycle</keyword>
<comment type="caution">
    <text evidence="12">Lacks conserved residue(s) required for the propagation of feature annotation.</text>
</comment>
<dbReference type="Pfam" id="PF13426">
    <property type="entry name" value="PAS_9"/>
    <property type="match status" value="1"/>
</dbReference>
<dbReference type="CDD" id="cd00156">
    <property type="entry name" value="REC"/>
    <property type="match status" value="1"/>
</dbReference>
<dbReference type="SMART" id="SM00448">
    <property type="entry name" value="REC"/>
    <property type="match status" value="2"/>
</dbReference>
<dbReference type="NCBIfam" id="TIGR00229">
    <property type="entry name" value="sensory_box"/>
    <property type="match status" value="2"/>
</dbReference>
<keyword evidence="4 12" id="KW-0597">Phosphoprotein</keyword>
<evidence type="ECO:0000313" key="20">
    <source>
        <dbReference type="Proteomes" id="UP000649604"/>
    </source>
</evidence>
<feature type="domain" description="Histidine kinase" evidence="15">
    <location>
        <begin position="794"/>
        <end position="1010"/>
    </location>
</feature>
<dbReference type="PROSITE" id="PS50113">
    <property type="entry name" value="PAC"/>
    <property type="match status" value="2"/>
</dbReference>
<gene>
    <name evidence="19" type="ORF">GF339_13870</name>
</gene>
<feature type="domain" description="PAS" evidence="17">
    <location>
        <begin position="651"/>
        <end position="697"/>
    </location>
</feature>
<dbReference type="PANTHER" id="PTHR43047">
    <property type="entry name" value="TWO-COMPONENT HISTIDINE PROTEIN KINASE"/>
    <property type="match status" value="1"/>
</dbReference>
<dbReference type="Gene3D" id="3.30.450.40">
    <property type="match status" value="2"/>
</dbReference>
<dbReference type="InterPro" id="IPR000700">
    <property type="entry name" value="PAS-assoc_C"/>
</dbReference>
<dbReference type="SMART" id="SM00388">
    <property type="entry name" value="HisKA"/>
    <property type="match status" value="1"/>
</dbReference>
<evidence type="ECO:0000256" key="14">
    <source>
        <dbReference type="SAM" id="MobiDB-lite"/>
    </source>
</evidence>
<dbReference type="PROSITE" id="PS50112">
    <property type="entry name" value="PAS"/>
    <property type="match status" value="2"/>
</dbReference>
<dbReference type="InterPro" id="IPR005467">
    <property type="entry name" value="His_kinase_dom"/>
</dbReference>
<dbReference type="SMART" id="SM00086">
    <property type="entry name" value="PAC"/>
    <property type="match status" value="2"/>
</dbReference>
<keyword evidence="10" id="KW-0472">Membrane</keyword>
<evidence type="ECO:0000256" key="7">
    <source>
        <dbReference type="ARBA" id="ARBA00022777"/>
    </source>
</evidence>
<dbReference type="EMBL" id="WJJP01000447">
    <property type="protein sequence ID" value="MBD3325668.1"/>
    <property type="molecule type" value="Genomic_DNA"/>
</dbReference>
<protein>
    <recommendedName>
        <fullName evidence="3">histidine kinase</fullName>
        <ecNumber evidence="3">2.7.13.3</ecNumber>
    </recommendedName>
</protein>
<dbReference type="SUPFAM" id="SSF55785">
    <property type="entry name" value="PYP-like sensor domain (PAS domain)"/>
    <property type="match status" value="2"/>
</dbReference>
<dbReference type="Pfam" id="PF13185">
    <property type="entry name" value="GAF_2"/>
    <property type="match status" value="2"/>
</dbReference>
<dbReference type="FunFam" id="1.10.287.130:FF:000038">
    <property type="entry name" value="Sensory transduction histidine kinase"/>
    <property type="match status" value="1"/>
</dbReference>
<dbReference type="PROSITE" id="PS50110">
    <property type="entry name" value="RESPONSE_REGULATORY"/>
    <property type="match status" value="2"/>
</dbReference>
<evidence type="ECO:0000256" key="2">
    <source>
        <dbReference type="ARBA" id="ARBA00004370"/>
    </source>
</evidence>
<sequence>MNRTFRIVYLERLCAERSRVRQALEMADSRVNVTEVESIRELEVCCTQASPDLLVSPLQMPPYEGVQLVEAIQQVSCQRPLLVLVDLEAEALALEALQHGAFDYVLKTPHYLERLPTLIRRVLETLQAQQDLAQAHTALQEYAERLTVSQELDKAVEQSMQQYAERLESLRKIDQAILEAHSTEEIATAALQHLQHLVPCTSMSLLTLDQDTGEATILASHAPTPGHLAAGTRLPLLTLGIVKKLAQGEVHTVSDIAQLANPTPLERRLLADQIHAYAMIPLLIQDELLGALYLGFADSQVVAFEQIEIATEVSSQIVLAFQQARLYEQVQRHAMRLEQHVEDRTAELSAANVKLERIAHELRQLIDTANAPIFGIDAQGRINEWNEAAATITGYSKRDVLGKNLVENFITEEYRMSVRKVLRNALNGIETANFEFPLSTQDGRRILVLLNASARRDEAGNITGVVGVGQDITERMRAESALAWEANVNAVMAELSKALITTASIDDVSSLVLDRAKELTNSRFGFVGFIDPQTGYLVSPTLTHAIWENCQVPNKDFIFQEFRGLWGWVLKNQASLLTNTPDDDPRSTGVPVGHLPIERFLGAPALIGDKIMGEIALANPTRDYTAQDLQLIERLASLYALALERRYAEEELRKLSHAVEQSATVVVITDLEGNIIFVNKAFEESTGYSREEVIGQNPRVLKTEYLSGATYQDLWHTISTGGVWSGEFHNKRKDGTTYWERAVITPITDSTGEIVNYIAIKEDITQQKLAEEALKRAKLEAEAANRLKSEFLANMSHEIRTPMNAILGFTDLLYHDEQDPQKREKLEIIQYSGNHLLNLINDILDFSKIEAGKIEIEPRKFSLSDFFNYLRQQFAVNARKKHLSFEVVLDPNAPSIVIGDEHRLTQVMLNIISNAFKFTYAGTVRVECRYRQGLATIRVTDTGIGIPKENFEAVFAPFVQVDASSTRQHGGTGLGLAITKRLVEMMGGTIMLDSHVDKGSTFTITIPLPAAPDSTAFPKTSPPAPAATSAAAPSPAIEEQPRPVLIVEDNPTNQKLIQVLLKRLSLESDVAENGREALEKLRQHPYDLVLLDMQMPVMDGEEVIKQIRADAALKHLHVIALTAYAMKGDAEKYLHLGCNAYLSKPLDKDQFQEKVLSALSSPHALPTSSATPSAASPPPSNPQTPH</sequence>
<evidence type="ECO:0000313" key="19">
    <source>
        <dbReference type="EMBL" id="MBD3325668.1"/>
    </source>
</evidence>
<dbReference type="GO" id="GO:0006355">
    <property type="term" value="P:regulation of DNA-templated transcription"/>
    <property type="evidence" value="ECO:0007669"/>
    <property type="project" value="InterPro"/>
</dbReference>
<evidence type="ECO:0000256" key="4">
    <source>
        <dbReference type="ARBA" id="ARBA00022553"/>
    </source>
</evidence>
<dbReference type="GO" id="GO:0005886">
    <property type="term" value="C:plasma membrane"/>
    <property type="evidence" value="ECO:0007669"/>
    <property type="project" value="TreeGrafter"/>
</dbReference>
<dbReference type="CDD" id="cd00082">
    <property type="entry name" value="HisKA"/>
    <property type="match status" value="1"/>
</dbReference>
<dbReference type="InterPro" id="IPR013767">
    <property type="entry name" value="PAS_fold"/>
</dbReference>
<evidence type="ECO:0000256" key="6">
    <source>
        <dbReference type="ARBA" id="ARBA00022741"/>
    </source>
</evidence>
<comment type="catalytic activity">
    <reaction evidence="1">
        <text>ATP + protein L-histidine = ADP + protein N-phospho-L-histidine.</text>
        <dbReference type="EC" id="2.7.13.3"/>
    </reaction>
</comment>
<evidence type="ECO:0000256" key="8">
    <source>
        <dbReference type="ARBA" id="ARBA00022840"/>
    </source>
</evidence>
<dbReference type="Proteomes" id="UP000649604">
    <property type="component" value="Unassembled WGS sequence"/>
</dbReference>
<dbReference type="InterPro" id="IPR003594">
    <property type="entry name" value="HATPase_dom"/>
</dbReference>
<evidence type="ECO:0000259" key="17">
    <source>
        <dbReference type="PROSITE" id="PS50112"/>
    </source>
</evidence>
<keyword evidence="8" id="KW-0067">ATP-binding</keyword>
<reference evidence="19" key="1">
    <citation type="submission" date="2019-11" db="EMBL/GenBank/DDBJ databases">
        <title>Microbial mats filling the niche in hypersaline microbial mats.</title>
        <authorList>
            <person name="Wong H.L."/>
            <person name="Macleod F.I."/>
            <person name="White R.A. III"/>
            <person name="Burns B.P."/>
        </authorList>
    </citation>
    <scope>NUCLEOTIDE SEQUENCE</scope>
    <source>
        <strain evidence="19">Rbin_158</strain>
    </source>
</reference>
<dbReference type="InterPro" id="IPR001789">
    <property type="entry name" value="Sig_transdc_resp-reg_receiver"/>
</dbReference>
<evidence type="ECO:0000259" key="15">
    <source>
        <dbReference type="PROSITE" id="PS50109"/>
    </source>
</evidence>
<dbReference type="CDD" id="cd16922">
    <property type="entry name" value="HATPase_EvgS-ArcB-TorS-like"/>
    <property type="match status" value="1"/>
</dbReference>
<dbReference type="CDD" id="cd17546">
    <property type="entry name" value="REC_hyHK_CKI1_RcsC-like"/>
    <property type="match status" value="1"/>
</dbReference>
<feature type="domain" description="PAC" evidence="18">
    <location>
        <begin position="432"/>
        <end position="484"/>
    </location>
</feature>
<feature type="region of interest" description="Disordered" evidence="14">
    <location>
        <begin position="1013"/>
        <end position="1037"/>
    </location>
</feature>
<dbReference type="SMART" id="SM00065">
    <property type="entry name" value="GAF"/>
    <property type="match status" value="2"/>
</dbReference>
<dbReference type="Pfam" id="PF00989">
    <property type="entry name" value="PAS"/>
    <property type="match status" value="1"/>
</dbReference>
<evidence type="ECO:0000256" key="9">
    <source>
        <dbReference type="ARBA" id="ARBA00023012"/>
    </source>
</evidence>
<evidence type="ECO:0000256" key="5">
    <source>
        <dbReference type="ARBA" id="ARBA00022679"/>
    </source>
</evidence>
<name>A0A9D5JWZ6_9BACT</name>
<feature type="non-terminal residue" evidence="19">
    <location>
        <position position="1186"/>
    </location>
</feature>
<proteinExistence type="predicted"/>
<accession>A0A9D5JWZ6</accession>
<keyword evidence="5" id="KW-0808">Transferase</keyword>
<evidence type="ECO:0000256" key="11">
    <source>
        <dbReference type="ARBA" id="ARBA00023306"/>
    </source>
</evidence>
<dbReference type="InterPro" id="IPR003018">
    <property type="entry name" value="GAF"/>
</dbReference>
<feature type="compositionally biased region" description="Low complexity" evidence="14">
    <location>
        <begin position="1026"/>
        <end position="1036"/>
    </location>
</feature>
<keyword evidence="7" id="KW-0418">Kinase</keyword>
<feature type="coiled-coil region" evidence="13">
    <location>
        <begin position="767"/>
        <end position="794"/>
    </location>
</feature>
<feature type="compositionally biased region" description="Low complexity" evidence="14">
    <location>
        <begin position="1157"/>
        <end position="1174"/>
    </location>
</feature>
<dbReference type="PANTHER" id="PTHR43047:SF72">
    <property type="entry name" value="OSMOSENSING HISTIDINE PROTEIN KINASE SLN1"/>
    <property type="match status" value="1"/>
</dbReference>
<dbReference type="InterPro" id="IPR029016">
    <property type="entry name" value="GAF-like_dom_sf"/>
</dbReference>
<dbReference type="PRINTS" id="PR00344">
    <property type="entry name" value="BCTRLSENSOR"/>
</dbReference>
<dbReference type="SUPFAM" id="SSF55781">
    <property type="entry name" value="GAF domain-like"/>
    <property type="match status" value="2"/>
</dbReference>
<dbReference type="GO" id="GO:0005524">
    <property type="term" value="F:ATP binding"/>
    <property type="evidence" value="ECO:0007669"/>
    <property type="project" value="UniProtKB-KW"/>
</dbReference>
<evidence type="ECO:0000256" key="10">
    <source>
        <dbReference type="ARBA" id="ARBA00023136"/>
    </source>
</evidence>
<evidence type="ECO:0000256" key="13">
    <source>
        <dbReference type="SAM" id="Coils"/>
    </source>
</evidence>
<dbReference type="InterPro" id="IPR011006">
    <property type="entry name" value="CheY-like_superfamily"/>
</dbReference>
<feature type="domain" description="Response regulatory" evidence="16">
    <location>
        <begin position="6"/>
        <end position="122"/>
    </location>
</feature>
<dbReference type="InterPro" id="IPR000014">
    <property type="entry name" value="PAS"/>
</dbReference>
<dbReference type="SUPFAM" id="SSF55874">
    <property type="entry name" value="ATPase domain of HSP90 chaperone/DNA topoisomerase II/histidine kinase"/>
    <property type="match status" value="1"/>
</dbReference>
<keyword evidence="6" id="KW-0547">Nucleotide-binding</keyword>
<dbReference type="InterPro" id="IPR003661">
    <property type="entry name" value="HisK_dim/P_dom"/>
</dbReference>
<comment type="caution">
    <text evidence="19">The sequence shown here is derived from an EMBL/GenBank/DDBJ whole genome shotgun (WGS) entry which is preliminary data.</text>
</comment>
<evidence type="ECO:0000256" key="12">
    <source>
        <dbReference type="PROSITE-ProRule" id="PRU00169"/>
    </source>
</evidence>
<dbReference type="PROSITE" id="PS50109">
    <property type="entry name" value="HIS_KIN"/>
    <property type="match status" value="1"/>
</dbReference>
<dbReference type="EC" id="2.7.13.3" evidence="3"/>
<keyword evidence="9" id="KW-0902">Two-component regulatory system</keyword>
<dbReference type="Pfam" id="PF02518">
    <property type="entry name" value="HATPase_c"/>
    <property type="match status" value="1"/>
</dbReference>
<dbReference type="Gene3D" id="1.10.287.130">
    <property type="match status" value="1"/>
</dbReference>
<evidence type="ECO:0000256" key="1">
    <source>
        <dbReference type="ARBA" id="ARBA00000085"/>
    </source>
</evidence>
<comment type="subcellular location">
    <subcellularLocation>
        <location evidence="2">Membrane</location>
    </subcellularLocation>
</comment>
<dbReference type="Pfam" id="PF00072">
    <property type="entry name" value="Response_reg"/>
    <property type="match status" value="2"/>
</dbReference>
<dbReference type="Gene3D" id="3.30.450.20">
    <property type="entry name" value="PAS domain"/>
    <property type="match status" value="2"/>
</dbReference>
<dbReference type="FunFam" id="3.30.565.10:FF:000010">
    <property type="entry name" value="Sensor histidine kinase RcsC"/>
    <property type="match status" value="1"/>
</dbReference>
<dbReference type="InterPro" id="IPR004358">
    <property type="entry name" value="Sig_transdc_His_kin-like_C"/>
</dbReference>
<dbReference type="InterPro" id="IPR001610">
    <property type="entry name" value="PAC"/>
</dbReference>
<dbReference type="SUPFAM" id="SSF47384">
    <property type="entry name" value="Homodimeric domain of signal transducing histidine kinase"/>
    <property type="match status" value="1"/>
</dbReference>
<dbReference type="Pfam" id="PF00512">
    <property type="entry name" value="HisKA"/>
    <property type="match status" value="1"/>
</dbReference>
<dbReference type="AlphaFoldDB" id="A0A9D5JWZ6"/>
<evidence type="ECO:0000259" key="16">
    <source>
        <dbReference type="PROSITE" id="PS50110"/>
    </source>
</evidence>
<dbReference type="InterPro" id="IPR036097">
    <property type="entry name" value="HisK_dim/P_sf"/>
</dbReference>
<keyword evidence="13" id="KW-0175">Coiled coil</keyword>
<feature type="domain" description="Response regulatory" evidence="16">
    <location>
        <begin position="1043"/>
        <end position="1159"/>
    </location>
</feature>
<feature type="compositionally biased region" description="Pro residues" evidence="14">
    <location>
        <begin position="1175"/>
        <end position="1186"/>
    </location>
</feature>
<dbReference type="InterPro" id="IPR036890">
    <property type="entry name" value="HATPase_C_sf"/>
</dbReference>
<dbReference type="CDD" id="cd00130">
    <property type="entry name" value="PAS"/>
    <property type="match status" value="2"/>
</dbReference>
<feature type="domain" description="PAC" evidence="18">
    <location>
        <begin position="724"/>
        <end position="776"/>
    </location>
</feature>
<dbReference type="SMART" id="SM00091">
    <property type="entry name" value="PAS"/>
    <property type="match status" value="2"/>
</dbReference>
<dbReference type="InterPro" id="IPR035965">
    <property type="entry name" value="PAS-like_dom_sf"/>
</dbReference>
<evidence type="ECO:0000259" key="18">
    <source>
        <dbReference type="PROSITE" id="PS50113"/>
    </source>
</evidence>
<dbReference type="Gene3D" id="3.40.50.2300">
    <property type="match status" value="2"/>
</dbReference>
<dbReference type="SMART" id="SM00387">
    <property type="entry name" value="HATPase_c"/>
    <property type="match status" value="1"/>
</dbReference>
<organism evidence="19 20">
    <name type="scientific">candidate division KSB3 bacterium</name>
    <dbReference type="NCBI Taxonomy" id="2044937"/>
    <lineage>
        <taxon>Bacteria</taxon>
        <taxon>candidate division KSB3</taxon>
    </lineage>
</organism>
<dbReference type="Gene3D" id="3.30.565.10">
    <property type="entry name" value="Histidine kinase-like ATPase, C-terminal domain"/>
    <property type="match status" value="1"/>
</dbReference>
<dbReference type="GO" id="GO:0009927">
    <property type="term" value="F:histidine phosphotransfer kinase activity"/>
    <property type="evidence" value="ECO:0007669"/>
    <property type="project" value="TreeGrafter"/>
</dbReference>
<dbReference type="GO" id="GO:0000155">
    <property type="term" value="F:phosphorelay sensor kinase activity"/>
    <property type="evidence" value="ECO:0007669"/>
    <property type="project" value="InterPro"/>
</dbReference>
<evidence type="ECO:0000256" key="3">
    <source>
        <dbReference type="ARBA" id="ARBA00012438"/>
    </source>
</evidence>
<feature type="modified residue" description="4-aspartylphosphate" evidence="12">
    <location>
        <position position="1092"/>
    </location>
</feature>